<organism evidence="1 2">
    <name type="scientific">Catharanthus roseus</name>
    <name type="common">Madagascar periwinkle</name>
    <name type="synonym">Vinca rosea</name>
    <dbReference type="NCBI Taxonomy" id="4058"/>
    <lineage>
        <taxon>Eukaryota</taxon>
        <taxon>Viridiplantae</taxon>
        <taxon>Streptophyta</taxon>
        <taxon>Embryophyta</taxon>
        <taxon>Tracheophyta</taxon>
        <taxon>Spermatophyta</taxon>
        <taxon>Magnoliopsida</taxon>
        <taxon>eudicotyledons</taxon>
        <taxon>Gunneridae</taxon>
        <taxon>Pentapetalae</taxon>
        <taxon>asterids</taxon>
        <taxon>lamiids</taxon>
        <taxon>Gentianales</taxon>
        <taxon>Apocynaceae</taxon>
        <taxon>Rauvolfioideae</taxon>
        <taxon>Vinceae</taxon>
        <taxon>Catharanthinae</taxon>
        <taxon>Catharanthus</taxon>
    </lineage>
</organism>
<proteinExistence type="predicted"/>
<accession>A0ACC0B8Q2</accession>
<dbReference type="EMBL" id="CM044704">
    <property type="protein sequence ID" value="KAI5668977.1"/>
    <property type="molecule type" value="Genomic_DNA"/>
</dbReference>
<reference evidence="2" key="1">
    <citation type="journal article" date="2023" name="Nat. Plants">
        <title>Single-cell RNA sequencing provides a high-resolution roadmap for understanding the multicellular compartmentation of specialized metabolism.</title>
        <authorList>
            <person name="Sun S."/>
            <person name="Shen X."/>
            <person name="Li Y."/>
            <person name="Li Y."/>
            <person name="Wang S."/>
            <person name="Li R."/>
            <person name="Zhang H."/>
            <person name="Shen G."/>
            <person name="Guo B."/>
            <person name="Wei J."/>
            <person name="Xu J."/>
            <person name="St-Pierre B."/>
            <person name="Chen S."/>
            <person name="Sun C."/>
        </authorList>
    </citation>
    <scope>NUCLEOTIDE SEQUENCE [LARGE SCALE GENOMIC DNA]</scope>
</reference>
<keyword evidence="2" id="KW-1185">Reference proteome</keyword>
<sequence>MDTKVAPAISSIFTVDDVTPTVDIASSTVYVDNTEDTTIINYAPAGTSTLILDGVFECILILKEYQEYMFSKCEGNHFLLRKIGCQIFLKRGSSDFKTGHPIFHGNRKIGHPFLKGVIRFIFCETKSVFLF</sequence>
<protein>
    <submittedName>
        <fullName evidence="1">Uncharacterized protein</fullName>
    </submittedName>
</protein>
<gene>
    <name evidence="1" type="ORF">M9H77_18830</name>
</gene>
<comment type="caution">
    <text evidence="1">The sequence shown here is derived from an EMBL/GenBank/DDBJ whole genome shotgun (WGS) entry which is preliminary data.</text>
</comment>
<evidence type="ECO:0000313" key="2">
    <source>
        <dbReference type="Proteomes" id="UP001060085"/>
    </source>
</evidence>
<evidence type="ECO:0000313" key="1">
    <source>
        <dbReference type="EMBL" id="KAI5668977.1"/>
    </source>
</evidence>
<name>A0ACC0B8Q2_CATRO</name>
<dbReference type="Proteomes" id="UP001060085">
    <property type="component" value="Linkage Group LG04"/>
</dbReference>